<comment type="caution">
    <text evidence="7">The sequence shown here is derived from an EMBL/GenBank/DDBJ whole genome shotgun (WGS) entry which is preliminary data.</text>
</comment>
<evidence type="ECO:0000256" key="4">
    <source>
        <dbReference type="PROSITE-ProRule" id="PRU00175"/>
    </source>
</evidence>
<feature type="compositionally biased region" description="Basic and acidic residues" evidence="5">
    <location>
        <begin position="304"/>
        <end position="332"/>
    </location>
</feature>
<feature type="domain" description="RING-type" evidence="6">
    <location>
        <begin position="342"/>
        <end position="384"/>
    </location>
</feature>
<proteinExistence type="predicted"/>
<gene>
    <name evidence="7" type="ORF">DPMN_074419</name>
</gene>
<feature type="region of interest" description="Disordered" evidence="5">
    <location>
        <begin position="194"/>
        <end position="332"/>
    </location>
</feature>
<evidence type="ECO:0000313" key="7">
    <source>
        <dbReference type="EMBL" id="KAH3699463.1"/>
    </source>
</evidence>
<evidence type="ECO:0000313" key="8">
    <source>
        <dbReference type="Proteomes" id="UP000828390"/>
    </source>
</evidence>
<feature type="compositionally biased region" description="Basic and acidic residues" evidence="5">
    <location>
        <begin position="195"/>
        <end position="231"/>
    </location>
</feature>
<feature type="region of interest" description="Disordered" evidence="5">
    <location>
        <begin position="147"/>
        <end position="176"/>
    </location>
</feature>
<dbReference type="Proteomes" id="UP000828390">
    <property type="component" value="Unassembled WGS sequence"/>
</dbReference>
<dbReference type="InterPro" id="IPR013083">
    <property type="entry name" value="Znf_RING/FYVE/PHD"/>
</dbReference>
<dbReference type="InterPro" id="IPR001841">
    <property type="entry name" value="Znf_RING"/>
</dbReference>
<dbReference type="PROSITE" id="PS50089">
    <property type="entry name" value="ZF_RING_2"/>
    <property type="match status" value="1"/>
</dbReference>
<sequence>MLNPHGDIITSLYAARAGNQVNLDTESLSDCEMGSTCSLYRPSSRPGSRHKRWSWANPSMRSSTSSLSVKPGTCMETELERVKKALAKFKLQKEANAHPRTNTDGRKSGVRSRYMDVFSRQNMLTKKSNGKEEDTQAGKGIQTLTTPIVRNGPDAVSPRNVTFTADTTRGEGGPSRYELERKYHDNIRNFHRHSKYDETCTPRSAETRNEMTKVKQASEKRRHDLRDKSLATEKQASAIPTHAQDNNQSKPVDATPRDHAQSMAVREKPAQTATHPRSRRPHNPHQHELNKPNRVDHPVVAPVRNEHTTDLINTPKERQTSENSHENNETSKVKETVASEVCPFCSKPISSLQQLPCGHKLCSRCINRMLDRGRRWGILCPVCKCIIEVIRKAPTDARQWNERVSKKTGTVPVITEAVFDY</sequence>
<feature type="compositionally biased region" description="Basic and acidic residues" evidence="5">
    <location>
        <begin position="255"/>
        <end position="269"/>
    </location>
</feature>
<reference evidence="7" key="2">
    <citation type="submission" date="2020-11" db="EMBL/GenBank/DDBJ databases">
        <authorList>
            <person name="McCartney M.A."/>
            <person name="Auch B."/>
            <person name="Kono T."/>
            <person name="Mallez S."/>
            <person name="Becker A."/>
            <person name="Gohl D.M."/>
            <person name="Silverstein K.A.T."/>
            <person name="Koren S."/>
            <person name="Bechman K.B."/>
            <person name="Herman A."/>
            <person name="Abrahante J.E."/>
            <person name="Garbe J."/>
        </authorList>
    </citation>
    <scope>NUCLEOTIDE SEQUENCE</scope>
    <source>
        <strain evidence="7">Duluth1</strain>
        <tissue evidence="7">Whole animal</tissue>
    </source>
</reference>
<keyword evidence="1" id="KW-0479">Metal-binding</keyword>
<dbReference type="AlphaFoldDB" id="A0A9D3YJR1"/>
<dbReference type="SMART" id="SM00184">
    <property type="entry name" value="RING"/>
    <property type="match status" value="1"/>
</dbReference>
<dbReference type="PROSITE" id="PS00518">
    <property type="entry name" value="ZF_RING_1"/>
    <property type="match status" value="1"/>
</dbReference>
<dbReference type="EMBL" id="JAIWYP010000015">
    <property type="protein sequence ID" value="KAH3699463.1"/>
    <property type="molecule type" value="Genomic_DNA"/>
</dbReference>
<keyword evidence="2 4" id="KW-0863">Zinc-finger</keyword>
<keyword evidence="3" id="KW-0862">Zinc</keyword>
<feature type="compositionally biased region" description="Polar residues" evidence="5">
    <location>
        <begin position="56"/>
        <end position="68"/>
    </location>
</feature>
<evidence type="ECO:0000256" key="2">
    <source>
        <dbReference type="ARBA" id="ARBA00022771"/>
    </source>
</evidence>
<accession>A0A9D3YJR1</accession>
<name>A0A9D3YJR1_DREPO</name>
<evidence type="ECO:0000256" key="3">
    <source>
        <dbReference type="ARBA" id="ARBA00022833"/>
    </source>
</evidence>
<dbReference type="Pfam" id="PF00097">
    <property type="entry name" value="zf-C3HC4"/>
    <property type="match status" value="1"/>
</dbReference>
<keyword evidence="8" id="KW-1185">Reference proteome</keyword>
<dbReference type="SUPFAM" id="SSF57850">
    <property type="entry name" value="RING/U-box"/>
    <property type="match status" value="1"/>
</dbReference>
<evidence type="ECO:0000256" key="1">
    <source>
        <dbReference type="ARBA" id="ARBA00022723"/>
    </source>
</evidence>
<feature type="region of interest" description="Disordered" evidence="5">
    <location>
        <begin position="41"/>
        <end position="72"/>
    </location>
</feature>
<organism evidence="7 8">
    <name type="scientific">Dreissena polymorpha</name>
    <name type="common">Zebra mussel</name>
    <name type="synonym">Mytilus polymorpha</name>
    <dbReference type="NCBI Taxonomy" id="45954"/>
    <lineage>
        <taxon>Eukaryota</taxon>
        <taxon>Metazoa</taxon>
        <taxon>Spiralia</taxon>
        <taxon>Lophotrochozoa</taxon>
        <taxon>Mollusca</taxon>
        <taxon>Bivalvia</taxon>
        <taxon>Autobranchia</taxon>
        <taxon>Heteroconchia</taxon>
        <taxon>Euheterodonta</taxon>
        <taxon>Imparidentia</taxon>
        <taxon>Neoheterodontei</taxon>
        <taxon>Myida</taxon>
        <taxon>Dreissenoidea</taxon>
        <taxon>Dreissenidae</taxon>
        <taxon>Dreissena</taxon>
    </lineage>
</organism>
<dbReference type="Gene3D" id="3.30.40.10">
    <property type="entry name" value="Zinc/RING finger domain, C3HC4 (zinc finger)"/>
    <property type="match status" value="1"/>
</dbReference>
<evidence type="ECO:0000259" key="6">
    <source>
        <dbReference type="PROSITE" id="PS50089"/>
    </source>
</evidence>
<dbReference type="InterPro" id="IPR018957">
    <property type="entry name" value="Znf_C3HC4_RING-type"/>
</dbReference>
<protein>
    <recommendedName>
        <fullName evidence="6">RING-type domain-containing protein</fullName>
    </recommendedName>
</protein>
<evidence type="ECO:0000256" key="5">
    <source>
        <dbReference type="SAM" id="MobiDB-lite"/>
    </source>
</evidence>
<reference evidence="7" key="1">
    <citation type="journal article" date="2019" name="bioRxiv">
        <title>The Genome of the Zebra Mussel, Dreissena polymorpha: A Resource for Invasive Species Research.</title>
        <authorList>
            <person name="McCartney M.A."/>
            <person name="Auch B."/>
            <person name="Kono T."/>
            <person name="Mallez S."/>
            <person name="Zhang Y."/>
            <person name="Obille A."/>
            <person name="Becker A."/>
            <person name="Abrahante J.E."/>
            <person name="Garbe J."/>
            <person name="Badalamenti J.P."/>
            <person name="Herman A."/>
            <person name="Mangelson H."/>
            <person name="Liachko I."/>
            <person name="Sullivan S."/>
            <person name="Sone E.D."/>
            <person name="Koren S."/>
            <person name="Silverstein K.A.T."/>
            <person name="Beckman K.B."/>
            <person name="Gohl D.M."/>
        </authorList>
    </citation>
    <scope>NUCLEOTIDE SEQUENCE</scope>
    <source>
        <strain evidence="7">Duluth1</strain>
        <tissue evidence="7">Whole animal</tissue>
    </source>
</reference>
<feature type="compositionally biased region" description="Basic and acidic residues" evidence="5">
    <location>
        <begin position="285"/>
        <end position="297"/>
    </location>
</feature>
<dbReference type="GO" id="GO:0008270">
    <property type="term" value="F:zinc ion binding"/>
    <property type="evidence" value="ECO:0007669"/>
    <property type="project" value="UniProtKB-KW"/>
</dbReference>
<dbReference type="InterPro" id="IPR017907">
    <property type="entry name" value="Znf_RING_CS"/>
</dbReference>